<evidence type="ECO:0000256" key="19">
    <source>
        <dbReference type="HAMAP-Rule" id="MF_00037"/>
    </source>
</evidence>
<gene>
    <name evidence="19 21" type="primary">murB</name>
    <name evidence="21" type="ORF">Pla8534_27470</name>
</gene>
<dbReference type="InterPro" id="IPR016167">
    <property type="entry name" value="FAD-bd_PCMH_sub1"/>
</dbReference>
<dbReference type="KEGG" id="lcre:Pla8534_27470"/>
<dbReference type="GO" id="GO:0008762">
    <property type="term" value="F:UDP-N-acetylmuramate dehydrogenase activity"/>
    <property type="evidence" value="ECO:0007669"/>
    <property type="project" value="UniProtKB-UniRule"/>
</dbReference>
<dbReference type="InterPro" id="IPR016166">
    <property type="entry name" value="FAD-bd_PCMH"/>
</dbReference>
<keyword evidence="13 19" id="KW-0573">Peptidoglycan synthesis</keyword>
<keyword evidence="14 19" id="KW-0560">Oxidoreductase</keyword>
<keyword evidence="11 19" id="KW-0521">NADP</keyword>
<dbReference type="PANTHER" id="PTHR21071:SF4">
    <property type="entry name" value="UDP-N-ACETYLENOLPYRUVOYLGLUCOSAMINE REDUCTASE"/>
    <property type="match status" value="1"/>
</dbReference>
<dbReference type="InterPro" id="IPR006094">
    <property type="entry name" value="Oxid_FAD_bind_N"/>
</dbReference>
<dbReference type="Pfam" id="PF02873">
    <property type="entry name" value="MurB_C"/>
    <property type="match status" value="1"/>
</dbReference>
<comment type="catalytic activity">
    <reaction evidence="18 19">
        <text>UDP-N-acetyl-alpha-D-muramate + NADP(+) = UDP-N-acetyl-3-O-(1-carboxyvinyl)-alpha-D-glucosamine + NADPH + H(+)</text>
        <dbReference type="Rhea" id="RHEA:12248"/>
        <dbReference type="ChEBI" id="CHEBI:15378"/>
        <dbReference type="ChEBI" id="CHEBI:57783"/>
        <dbReference type="ChEBI" id="CHEBI:58349"/>
        <dbReference type="ChEBI" id="CHEBI:68483"/>
        <dbReference type="ChEBI" id="CHEBI:70757"/>
        <dbReference type="EC" id="1.3.1.98"/>
    </reaction>
</comment>
<evidence type="ECO:0000256" key="6">
    <source>
        <dbReference type="ARBA" id="ARBA00015188"/>
    </source>
</evidence>
<dbReference type="HAMAP" id="MF_00037">
    <property type="entry name" value="MurB"/>
    <property type="match status" value="1"/>
</dbReference>
<keyword evidence="10 19" id="KW-0274">FAD</keyword>
<comment type="pathway">
    <text evidence="4 19">Cell wall biogenesis; peptidoglycan biosynthesis.</text>
</comment>
<evidence type="ECO:0000256" key="1">
    <source>
        <dbReference type="ARBA" id="ARBA00001974"/>
    </source>
</evidence>
<evidence type="ECO:0000256" key="7">
    <source>
        <dbReference type="ARBA" id="ARBA00022490"/>
    </source>
</evidence>
<keyword evidence="16 19" id="KW-0961">Cell wall biogenesis/degradation</keyword>
<dbReference type="GO" id="GO:0071949">
    <property type="term" value="F:FAD binding"/>
    <property type="evidence" value="ECO:0007669"/>
    <property type="project" value="InterPro"/>
</dbReference>
<dbReference type="Gene3D" id="3.30.43.10">
    <property type="entry name" value="Uridine Diphospho-n-acetylenolpyruvylglucosamine Reductase, domain 2"/>
    <property type="match status" value="1"/>
</dbReference>
<evidence type="ECO:0000256" key="8">
    <source>
        <dbReference type="ARBA" id="ARBA00022618"/>
    </source>
</evidence>
<keyword evidence="15 19" id="KW-0131">Cell cycle</keyword>
<evidence type="ECO:0000256" key="4">
    <source>
        <dbReference type="ARBA" id="ARBA00004752"/>
    </source>
</evidence>
<evidence type="ECO:0000256" key="15">
    <source>
        <dbReference type="ARBA" id="ARBA00023306"/>
    </source>
</evidence>
<evidence type="ECO:0000259" key="20">
    <source>
        <dbReference type="PROSITE" id="PS51387"/>
    </source>
</evidence>
<dbReference type="InterPro" id="IPR003170">
    <property type="entry name" value="MurB"/>
</dbReference>
<keyword evidence="12 19" id="KW-0133">Cell shape</keyword>
<dbReference type="Gene3D" id="3.30.465.10">
    <property type="match status" value="1"/>
</dbReference>
<dbReference type="Pfam" id="PF01565">
    <property type="entry name" value="FAD_binding_4"/>
    <property type="match status" value="1"/>
</dbReference>
<protein>
    <recommendedName>
        <fullName evidence="6 19">UDP-N-acetylenolpyruvoylglucosamine reductase</fullName>
        <ecNumber evidence="5 19">1.3.1.98</ecNumber>
    </recommendedName>
    <alternativeName>
        <fullName evidence="17 19">UDP-N-acetylmuramate dehydrogenase</fullName>
    </alternativeName>
</protein>
<dbReference type="SUPFAM" id="SSF56176">
    <property type="entry name" value="FAD-binding/transporter-associated domain-like"/>
    <property type="match status" value="1"/>
</dbReference>
<comment type="cofactor">
    <cofactor evidence="1 19">
        <name>FAD</name>
        <dbReference type="ChEBI" id="CHEBI:57692"/>
    </cofactor>
</comment>
<comment type="function">
    <text evidence="2 19">Cell wall formation.</text>
</comment>
<keyword evidence="9 19" id="KW-0285">Flavoprotein</keyword>
<dbReference type="EC" id="1.3.1.98" evidence="5 19"/>
<reference evidence="21 22" key="1">
    <citation type="submission" date="2019-02" db="EMBL/GenBank/DDBJ databases">
        <title>Deep-cultivation of Planctomycetes and their phenomic and genomic characterization uncovers novel biology.</title>
        <authorList>
            <person name="Wiegand S."/>
            <person name="Jogler M."/>
            <person name="Boedeker C."/>
            <person name="Pinto D."/>
            <person name="Vollmers J."/>
            <person name="Rivas-Marin E."/>
            <person name="Kohn T."/>
            <person name="Peeters S.H."/>
            <person name="Heuer A."/>
            <person name="Rast P."/>
            <person name="Oberbeckmann S."/>
            <person name="Bunk B."/>
            <person name="Jeske O."/>
            <person name="Meyerdierks A."/>
            <person name="Storesund J.E."/>
            <person name="Kallscheuer N."/>
            <person name="Luecker S."/>
            <person name="Lage O.M."/>
            <person name="Pohl T."/>
            <person name="Merkel B.J."/>
            <person name="Hornburger P."/>
            <person name="Mueller R.-W."/>
            <person name="Bruemmer F."/>
            <person name="Labrenz M."/>
            <person name="Spormann A.M."/>
            <person name="Op den Camp H."/>
            <person name="Overmann J."/>
            <person name="Amann R."/>
            <person name="Jetten M.S.M."/>
            <person name="Mascher T."/>
            <person name="Medema M.H."/>
            <person name="Devos D.P."/>
            <person name="Kaster A.-K."/>
            <person name="Ovreas L."/>
            <person name="Rohde M."/>
            <person name="Galperin M.Y."/>
            <person name="Jogler C."/>
        </authorList>
    </citation>
    <scope>NUCLEOTIDE SEQUENCE [LARGE SCALE GENOMIC DNA]</scope>
    <source>
        <strain evidence="21 22">Pla85_3_4</strain>
    </source>
</reference>
<evidence type="ECO:0000256" key="13">
    <source>
        <dbReference type="ARBA" id="ARBA00022984"/>
    </source>
</evidence>
<dbReference type="InterPro" id="IPR036318">
    <property type="entry name" value="FAD-bd_PCMH-like_sf"/>
</dbReference>
<evidence type="ECO:0000256" key="12">
    <source>
        <dbReference type="ARBA" id="ARBA00022960"/>
    </source>
</evidence>
<comment type="similarity">
    <text evidence="19">Belongs to the MurB family.</text>
</comment>
<evidence type="ECO:0000256" key="10">
    <source>
        <dbReference type="ARBA" id="ARBA00022827"/>
    </source>
</evidence>
<comment type="caution">
    <text evidence="19">Lacks conserved residue(s) required for the propagation of feature annotation.</text>
</comment>
<dbReference type="GO" id="GO:0009252">
    <property type="term" value="P:peptidoglycan biosynthetic process"/>
    <property type="evidence" value="ECO:0007669"/>
    <property type="project" value="UniProtKB-UniRule"/>
</dbReference>
<dbReference type="AlphaFoldDB" id="A0A518DSX5"/>
<dbReference type="EMBL" id="CP036433">
    <property type="protein sequence ID" value="QDU94939.1"/>
    <property type="molecule type" value="Genomic_DNA"/>
</dbReference>
<name>A0A518DSX5_9BACT</name>
<proteinExistence type="inferred from homology"/>
<evidence type="ECO:0000256" key="9">
    <source>
        <dbReference type="ARBA" id="ARBA00022630"/>
    </source>
</evidence>
<dbReference type="NCBIfam" id="NF010480">
    <property type="entry name" value="PRK13905.1"/>
    <property type="match status" value="1"/>
</dbReference>
<dbReference type="UniPathway" id="UPA00219"/>
<dbReference type="GO" id="GO:0051301">
    <property type="term" value="P:cell division"/>
    <property type="evidence" value="ECO:0007669"/>
    <property type="project" value="UniProtKB-KW"/>
</dbReference>
<dbReference type="SUPFAM" id="SSF56194">
    <property type="entry name" value="Uridine diphospho-N-Acetylenolpyruvylglucosamine reductase, MurB, C-terminal domain"/>
    <property type="match status" value="1"/>
</dbReference>
<keyword evidence="7 19" id="KW-0963">Cytoplasm</keyword>
<evidence type="ECO:0000256" key="5">
    <source>
        <dbReference type="ARBA" id="ARBA00012518"/>
    </source>
</evidence>
<evidence type="ECO:0000256" key="18">
    <source>
        <dbReference type="ARBA" id="ARBA00048914"/>
    </source>
</evidence>
<evidence type="ECO:0000256" key="2">
    <source>
        <dbReference type="ARBA" id="ARBA00003921"/>
    </source>
</evidence>
<dbReference type="GO" id="GO:0071555">
    <property type="term" value="P:cell wall organization"/>
    <property type="evidence" value="ECO:0007669"/>
    <property type="project" value="UniProtKB-KW"/>
</dbReference>
<accession>A0A518DSX5</accession>
<dbReference type="RefSeq" id="WP_145053728.1">
    <property type="nucleotide sequence ID" value="NZ_CP036433.1"/>
</dbReference>
<evidence type="ECO:0000313" key="22">
    <source>
        <dbReference type="Proteomes" id="UP000317648"/>
    </source>
</evidence>
<dbReference type="Proteomes" id="UP000317648">
    <property type="component" value="Chromosome"/>
</dbReference>
<dbReference type="PANTHER" id="PTHR21071">
    <property type="entry name" value="UDP-N-ACETYLENOLPYRUVOYLGLUCOSAMINE REDUCTASE"/>
    <property type="match status" value="1"/>
</dbReference>
<feature type="domain" description="FAD-binding PCMH-type" evidence="20">
    <location>
        <begin position="24"/>
        <end position="189"/>
    </location>
</feature>
<dbReference type="GO" id="GO:0008360">
    <property type="term" value="P:regulation of cell shape"/>
    <property type="evidence" value="ECO:0007669"/>
    <property type="project" value="UniProtKB-KW"/>
</dbReference>
<keyword evidence="8 19" id="KW-0132">Cell division</keyword>
<sequence>MSFLSGFEHFVRDNEPMAAHTWLRLGGPAEYFAEPTSFEELSALVARCRQEDVPVRLLGGGSNILVRDEGVAGMVVRLAAPVFCDIQVSGDRIQAGAGAKLSHLISTAVREGLSGLEDLVGIPGTVGGALRGNSGGDNSDLGQWTAAAQVLTRSGEILTHERRSMNFAYRQSSLDELVILQGAFQLEAGNPVELTKRMQKIWIEKKANQPGSDQNCGAIFKNPGGVSASSLIEQAGLRNASVGEAEVFDRRPNYLVAHPGASSDDVLRLIDLIRSHVQDNLGVELETAIEVW</sequence>
<dbReference type="PROSITE" id="PS51387">
    <property type="entry name" value="FAD_PCMH"/>
    <property type="match status" value="1"/>
</dbReference>
<evidence type="ECO:0000313" key="21">
    <source>
        <dbReference type="EMBL" id="QDU94939.1"/>
    </source>
</evidence>
<dbReference type="InterPro" id="IPR011601">
    <property type="entry name" value="MurB_C"/>
</dbReference>
<dbReference type="InterPro" id="IPR036635">
    <property type="entry name" value="MurB_C_sf"/>
</dbReference>
<dbReference type="Gene3D" id="3.90.78.10">
    <property type="entry name" value="UDP-N-acetylenolpyruvoylglucosamine reductase, C-terminal domain"/>
    <property type="match status" value="1"/>
</dbReference>
<dbReference type="InterPro" id="IPR016169">
    <property type="entry name" value="FAD-bd_PCMH_sub2"/>
</dbReference>
<dbReference type="GO" id="GO:0005829">
    <property type="term" value="C:cytosol"/>
    <property type="evidence" value="ECO:0007669"/>
    <property type="project" value="TreeGrafter"/>
</dbReference>
<comment type="subcellular location">
    <subcellularLocation>
        <location evidence="3 19">Cytoplasm</location>
    </subcellularLocation>
</comment>
<evidence type="ECO:0000256" key="17">
    <source>
        <dbReference type="ARBA" id="ARBA00031026"/>
    </source>
</evidence>
<evidence type="ECO:0000256" key="11">
    <source>
        <dbReference type="ARBA" id="ARBA00022857"/>
    </source>
</evidence>
<evidence type="ECO:0000256" key="16">
    <source>
        <dbReference type="ARBA" id="ARBA00023316"/>
    </source>
</evidence>
<dbReference type="NCBIfam" id="TIGR00179">
    <property type="entry name" value="murB"/>
    <property type="match status" value="1"/>
</dbReference>
<dbReference type="OrthoDB" id="9804753at2"/>
<evidence type="ECO:0000256" key="14">
    <source>
        <dbReference type="ARBA" id="ARBA00023002"/>
    </source>
</evidence>
<keyword evidence="22" id="KW-1185">Reference proteome</keyword>
<feature type="active site" evidence="19">
    <location>
        <position position="170"/>
    </location>
</feature>
<organism evidence="21 22">
    <name type="scientific">Lignipirellula cremea</name>
    <dbReference type="NCBI Taxonomy" id="2528010"/>
    <lineage>
        <taxon>Bacteria</taxon>
        <taxon>Pseudomonadati</taxon>
        <taxon>Planctomycetota</taxon>
        <taxon>Planctomycetia</taxon>
        <taxon>Pirellulales</taxon>
        <taxon>Pirellulaceae</taxon>
        <taxon>Lignipirellula</taxon>
    </lineage>
</organism>
<evidence type="ECO:0000256" key="3">
    <source>
        <dbReference type="ARBA" id="ARBA00004496"/>
    </source>
</evidence>